<feature type="region of interest" description="Disordered" evidence="1">
    <location>
        <begin position="38"/>
        <end position="63"/>
    </location>
</feature>
<dbReference type="AlphaFoldDB" id="A0A1Y2IWL7"/>
<accession>A0A1Y2IWL7</accession>
<name>A0A1Y2IWL7_TRAC3</name>
<gene>
    <name evidence="2" type="ORF">PYCCODRAFT_1432070</name>
</gene>
<keyword evidence="3" id="KW-1185">Reference proteome</keyword>
<protein>
    <submittedName>
        <fullName evidence="2">Uncharacterized protein</fullName>
    </submittedName>
</protein>
<reference evidence="2 3" key="1">
    <citation type="journal article" date="2015" name="Biotechnol. Biofuels">
        <title>Enhanced degradation of softwood versus hardwood by the white-rot fungus Pycnoporus coccineus.</title>
        <authorList>
            <person name="Couturier M."/>
            <person name="Navarro D."/>
            <person name="Chevret D."/>
            <person name="Henrissat B."/>
            <person name="Piumi F."/>
            <person name="Ruiz-Duenas F.J."/>
            <person name="Martinez A.T."/>
            <person name="Grigoriev I.V."/>
            <person name="Riley R."/>
            <person name="Lipzen A."/>
            <person name="Berrin J.G."/>
            <person name="Master E.R."/>
            <person name="Rosso M.N."/>
        </authorList>
    </citation>
    <scope>NUCLEOTIDE SEQUENCE [LARGE SCALE GENOMIC DNA]</scope>
    <source>
        <strain evidence="2 3">BRFM310</strain>
    </source>
</reference>
<evidence type="ECO:0000313" key="2">
    <source>
        <dbReference type="EMBL" id="OSD05540.1"/>
    </source>
</evidence>
<dbReference type="EMBL" id="KZ084092">
    <property type="protein sequence ID" value="OSD05540.1"/>
    <property type="molecule type" value="Genomic_DNA"/>
</dbReference>
<sequence length="124" mass="14110">MGTRRHRIYPTQPSRSLAFTWLWAVLAKHAAKRRSIRRLQRPLVGRPQRGVRTKSAKKRARRSSVFRTLQGAVRVDHDVNGALRIRLSLLPRVGRTSHLPAVFQYGGTNRVGNQNMGFRESSSA</sequence>
<proteinExistence type="predicted"/>
<evidence type="ECO:0000313" key="3">
    <source>
        <dbReference type="Proteomes" id="UP000193067"/>
    </source>
</evidence>
<feature type="compositionally biased region" description="Basic residues" evidence="1">
    <location>
        <begin position="49"/>
        <end position="63"/>
    </location>
</feature>
<organism evidence="2 3">
    <name type="scientific">Trametes coccinea (strain BRFM310)</name>
    <name type="common">Pycnoporus coccineus</name>
    <dbReference type="NCBI Taxonomy" id="1353009"/>
    <lineage>
        <taxon>Eukaryota</taxon>
        <taxon>Fungi</taxon>
        <taxon>Dikarya</taxon>
        <taxon>Basidiomycota</taxon>
        <taxon>Agaricomycotina</taxon>
        <taxon>Agaricomycetes</taxon>
        <taxon>Polyporales</taxon>
        <taxon>Polyporaceae</taxon>
        <taxon>Trametes</taxon>
    </lineage>
</organism>
<evidence type="ECO:0000256" key="1">
    <source>
        <dbReference type="SAM" id="MobiDB-lite"/>
    </source>
</evidence>
<dbReference type="Proteomes" id="UP000193067">
    <property type="component" value="Unassembled WGS sequence"/>
</dbReference>